<organism evidence="3 4">
    <name type="scientific">Pseudohalocynthiibacter aestuariivivens</name>
    <dbReference type="NCBI Taxonomy" id="1591409"/>
    <lineage>
        <taxon>Bacteria</taxon>
        <taxon>Pseudomonadati</taxon>
        <taxon>Pseudomonadota</taxon>
        <taxon>Alphaproteobacteria</taxon>
        <taxon>Rhodobacterales</taxon>
        <taxon>Paracoccaceae</taxon>
        <taxon>Pseudohalocynthiibacter</taxon>
    </lineage>
</organism>
<evidence type="ECO:0000313" key="3">
    <source>
        <dbReference type="EMBL" id="MFB9232692.1"/>
    </source>
</evidence>
<dbReference type="SUPFAM" id="SSF55144">
    <property type="entry name" value="LigT-like"/>
    <property type="match status" value="1"/>
</dbReference>
<dbReference type="PANTHER" id="PTHR35561">
    <property type="entry name" value="RNA 2',3'-CYCLIC PHOSPHODIESTERASE"/>
    <property type="match status" value="1"/>
</dbReference>
<dbReference type="EC" id="3.1.4.58" evidence="2"/>
<comment type="caution">
    <text evidence="3">The sequence shown here is derived from an EMBL/GenBank/DDBJ whole genome shotgun (WGS) entry which is preliminary data.</text>
</comment>
<dbReference type="NCBIfam" id="TIGR02258">
    <property type="entry name" value="2_5_ligase"/>
    <property type="match status" value="1"/>
</dbReference>
<dbReference type="PANTHER" id="PTHR35561:SF1">
    <property type="entry name" value="RNA 2',3'-CYCLIC PHOSPHODIESTERASE"/>
    <property type="match status" value="1"/>
</dbReference>
<gene>
    <name evidence="3" type="primary">thpR</name>
    <name evidence="3" type="ORF">ACFFUT_12925</name>
</gene>
<protein>
    <recommendedName>
        <fullName evidence="2">RNA 2',3'-cyclic phosphodiesterase</fullName>
        <shortName evidence="2">RNA 2',3'-CPDase</shortName>
        <ecNumber evidence="2">3.1.4.58</ecNumber>
    </recommendedName>
</protein>
<name>A0ABV5JJL0_9RHOB</name>
<evidence type="ECO:0000256" key="1">
    <source>
        <dbReference type="ARBA" id="ARBA00022801"/>
    </source>
</evidence>
<comment type="similarity">
    <text evidence="2">Belongs to the 2H phosphoesterase superfamily. ThpR family.</text>
</comment>
<dbReference type="InterPro" id="IPR009097">
    <property type="entry name" value="Cyclic_Pdiesterase"/>
</dbReference>
<dbReference type="RefSeq" id="WP_246531776.1">
    <property type="nucleotide sequence ID" value="NZ_JAGFNU010000010.1"/>
</dbReference>
<dbReference type="EMBL" id="JBHMEA010000042">
    <property type="protein sequence ID" value="MFB9232692.1"/>
    <property type="molecule type" value="Genomic_DNA"/>
</dbReference>
<dbReference type="Gene3D" id="3.90.1140.10">
    <property type="entry name" value="Cyclic phosphodiesterase"/>
    <property type="match status" value="1"/>
</dbReference>
<evidence type="ECO:0000313" key="4">
    <source>
        <dbReference type="Proteomes" id="UP001589683"/>
    </source>
</evidence>
<sequence>MRVFLAIDLPEQVVDTLSTIQSFLPVGRPVDALNFHLTLAFLGEQHDELVEEIHHSLQLLSARPFELELAGLDIFGSNEPKILYAGVTKNEALASLHKKIRGALHASGLQLSRERFHPHVTLARFKRGISHKELERLRSYVFEHLNFKLDAFTVSHFSLYRSTLHRDGAIHEKLSRYPLI</sequence>
<feature type="active site" description="Proton acceptor" evidence="2">
    <location>
        <position position="119"/>
    </location>
</feature>
<comment type="catalytic activity">
    <reaction evidence="2">
        <text>a 3'-end 2',3'-cyclophospho-ribonucleotide-RNA + H2O = a 3'-end 2'-phospho-ribonucleotide-RNA + H(+)</text>
        <dbReference type="Rhea" id="RHEA:11828"/>
        <dbReference type="Rhea" id="RHEA-COMP:10464"/>
        <dbReference type="Rhea" id="RHEA-COMP:17353"/>
        <dbReference type="ChEBI" id="CHEBI:15377"/>
        <dbReference type="ChEBI" id="CHEBI:15378"/>
        <dbReference type="ChEBI" id="CHEBI:83064"/>
        <dbReference type="ChEBI" id="CHEBI:173113"/>
        <dbReference type="EC" id="3.1.4.58"/>
    </reaction>
</comment>
<reference evidence="3 4" key="1">
    <citation type="submission" date="2024-09" db="EMBL/GenBank/DDBJ databases">
        <authorList>
            <person name="Sun Q."/>
            <person name="Mori K."/>
        </authorList>
    </citation>
    <scope>NUCLEOTIDE SEQUENCE [LARGE SCALE GENOMIC DNA]</scope>
    <source>
        <strain evidence="3 4">CECT 8726</strain>
    </source>
</reference>
<accession>A0ABV5JJL0</accession>
<evidence type="ECO:0000256" key="2">
    <source>
        <dbReference type="HAMAP-Rule" id="MF_01940"/>
    </source>
</evidence>
<feature type="short sequence motif" description="HXTX 2" evidence="2">
    <location>
        <begin position="119"/>
        <end position="122"/>
    </location>
</feature>
<dbReference type="Proteomes" id="UP001589683">
    <property type="component" value="Unassembled WGS sequence"/>
</dbReference>
<comment type="function">
    <text evidence="2">Hydrolyzes RNA 2',3'-cyclic phosphodiester to an RNA 2'-phosphomonoester.</text>
</comment>
<dbReference type="Pfam" id="PF13563">
    <property type="entry name" value="2_5_RNA_ligase2"/>
    <property type="match status" value="1"/>
</dbReference>
<feature type="active site" description="Proton donor" evidence="2">
    <location>
        <position position="36"/>
    </location>
</feature>
<proteinExistence type="inferred from homology"/>
<feature type="short sequence motif" description="HXTX 1" evidence="2">
    <location>
        <begin position="36"/>
        <end position="39"/>
    </location>
</feature>
<keyword evidence="4" id="KW-1185">Reference proteome</keyword>
<keyword evidence="1 2" id="KW-0378">Hydrolase</keyword>
<dbReference type="InterPro" id="IPR004175">
    <property type="entry name" value="RNA_CPDase"/>
</dbReference>
<dbReference type="HAMAP" id="MF_01940">
    <property type="entry name" value="RNA_CPDase"/>
    <property type="match status" value="1"/>
</dbReference>